<dbReference type="PANTHER" id="PTHR31476">
    <property type="entry name" value="PROTEIN WHAT'S THIS FACTOR 1 HOMOLOG, CHLOROPLASTIC"/>
    <property type="match status" value="1"/>
</dbReference>
<sequence>MNFLLHSHSSYIRRCRCRRHHQIRTLYDAVSTLKCPRDRGLDHAVERERHLKPVLNLKNLIISEPSKSVPLSLITQSKETLGIPFRPIEFIRKYPSIYEEFSPGSLNIQPHIKLTPEIVSLNSEENLVCQSVNYKQDIARRLLKLLMISRINKIPIFLLERLRWELGLPAEYEKDIIPEFPDYFRVIDGRDLGENGKVLELVCWTEEFAVSELENKAKDGKTQFCLQYSKEFEMDKKYKKWVDEWQKLPYVSPYENAMHLAAKTDESDKWAVAVLHEVLNLFVGKKAERDSLLYLGEYLGLRSRFKLAFLQHPGIFYVSSKIGTHTVVLKEAYKRGMLIERHPLMDMRYKYVQLMNVVKDEEKPKSNQQKSVTDVERNEGKKSEDGEGDEEYNAEIYDSSDEDESDDDKDGFEGENVNKRGRFRTKGENYEEKNSRRNVTRRANGRSNEENAYKSSSRFSRRNNVRGGEEDNAEMYDSSDDDESDDNKEGFEKNVTKRGRFKRNGAGFEEKNYSRNVERGTNGFKRKGVDFEEKNYGRNVERRTNGFKRKGADFEEKNSRRNVGRRTNGRGNEENVYKSSTRFSRRTNVRGGDPSVPSRPAQKLDFSGHNARSKTGKTPVY</sequence>
<evidence type="ECO:0000256" key="1">
    <source>
        <dbReference type="SAM" id="MobiDB-lite"/>
    </source>
</evidence>
<feature type="compositionally biased region" description="Acidic residues" evidence="1">
    <location>
        <begin position="470"/>
        <end position="486"/>
    </location>
</feature>
<feature type="compositionally biased region" description="Acidic residues" evidence="1">
    <location>
        <begin position="386"/>
        <end position="410"/>
    </location>
</feature>
<feature type="compositionally biased region" description="Basic and acidic residues" evidence="1">
    <location>
        <begin position="373"/>
        <end position="385"/>
    </location>
</feature>
<keyword evidence="4" id="KW-1185">Reference proteome</keyword>
<feature type="domain" description="PORR" evidence="2">
    <location>
        <begin position="37"/>
        <end position="357"/>
    </location>
</feature>
<protein>
    <recommendedName>
        <fullName evidence="2">PORR domain-containing protein</fullName>
    </recommendedName>
</protein>
<reference evidence="3 4" key="1">
    <citation type="journal article" date="2021" name="Comput. Struct. Biotechnol. J.">
        <title>De novo genome assembly of the potent medicinal plant Rehmannia glutinosa using nanopore technology.</title>
        <authorList>
            <person name="Ma L."/>
            <person name="Dong C."/>
            <person name="Song C."/>
            <person name="Wang X."/>
            <person name="Zheng X."/>
            <person name="Niu Y."/>
            <person name="Chen S."/>
            <person name="Feng W."/>
        </authorList>
    </citation>
    <scope>NUCLEOTIDE SEQUENCE [LARGE SCALE GENOMIC DNA]</scope>
    <source>
        <strain evidence="3">DH-2019</strain>
    </source>
</reference>
<feature type="region of interest" description="Disordered" evidence="1">
    <location>
        <begin position="360"/>
        <end position="621"/>
    </location>
</feature>
<dbReference type="Pfam" id="PF11955">
    <property type="entry name" value="PORR"/>
    <property type="match status" value="1"/>
</dbReference>
<dbReference type="InterPro" id="IPR021099">
    <property type="entry name" value="PORR_domain"/>
</dbReference>
<dbReference type="Proteomes" id="UP001318860">
    <property type="component" value="Unassembled WGS sequence"/>
</dbReference>
<proteinExistence type="predicted"/>
<evidence type="ECO:0000313" key="4">
    <source>
        <dbReference type="Proteomes" id="UP001318860"/>
    </source>
</evidence>
<name>A0ABR0U283_REHGL</name>
<feature type="compositionally biased region" description="Basic and acidic residues" evidence="1">
    <location>
        <begin position="425"/>
        <end position="435"/>
    </location>
</feature>
<dbReference type="PANTHER" id="PTHR31476:SF16">
    <property type="entry name" value="F14O23.23 PROTEIN"/>
    <property type="match status" value="1"/>
</dbReference>
<feature type="compositionally biased region" description="Basic and acidic residues" evidence="1">
    <location>
        <begin position="508"/>
        <end position="518"/>
    </location>
</feature>
<gene>
    <name evidence="3" type="ORF">DH2020_049615</name>
</gene>
<organism evidence="3 4">
    <name type="scientific">Rehmannia glutinosa</name>
    <name type="common">Chinese foxglove</name>
    <dbReference type="NCBI Taxonomy" id="99300"/>
    <lineage>
        <taxon>Eukaryota</taxon>
        <taxon>Viridiplantae</taxon>
        <taxon>Streptophyta</taxon>
        <taxon>Embryophyta</taxon>
        <taxon>Tracheophyta</taxon>
        <taxon>Spermatophyta</taxon>
        <taxon>Magnoliopsida</taxon>
        <taxon>eudicotyledons</taxon>
        <taxon>Gunneridae</taxon>
        <taxon>Pentapetalae</taxon>
        <taxon>asterids</taxon>
        <taxon>lamiids</taxon>
        <taxon>Lamiales</taxon>
        <taxon>Orobanchaceae</taxon>
        <taxon>Rehmannieae</taxon>
        <taxon>Rehmannia</taxon>
    </lineage>
</organism>
<feature type="compositionally biased region" description="Basic and acidic residues" evidence="1">
    <location>
        <begin position="527"/>
        <end position="559"/>
    </location>
</feature>
<evidence type="ECO:0000313" key="3">
    <source>
        <dbReference type="EMBL" id="KAK6116616.1"/>
    </source>
</evidence>
<accession>A0ABR0U283</accession>
<comment type="caution">
    <text evidence="3">The sequence shown here is derived from an EMBL/GenBank/DDBJ whole genome shotgun (WGS) entry which is preliminary data.</text>
</comment>
<dbReference type="EMBL" id="JABTTQ020003488">
    <property type="protein sequence ID" value="KAK6116616.1"/>
    <property type="molecule type" value="Genomic_DNA"/>
</dbReference>
<dbReference type="InterPro" id="IPR045040">
    <property type="entry name" value="PORR_fam"/>
</dbReference>
<evidence type="ECO:0000259" key="2">
    <source>
        <dbReference type="Pfam" id="PF11955"/>
    </source>
</evidence>